<evidence type="ECO:0000313" key="3">
    <source>
        <dbReference type="Proteomes" id="UP000294847"/>
    </source>
</evidence>
<dbReference type="Proteomes" id="UP000294847">
    <property type="component" value="Chromosome 1"/>
</dbReference>
<accession>A0A4P7MXY5</accession>
<reference evidence="2 3" key="1">
    <citation type="journal article" date="2019" name="Mol. Biol. Evol.">
        <title>Blast fungal genomes show frequent chromosomal changes, gene gains and losses, and effector gene turnover.</title>
        <authorList>
            <person name="Gomez Luciano L.B."/>
            <person name="Jason Tsai I."/>
            <person name="Chuma I."/>
            <person name="Tosa Y."/>
            <person name="Chen Y.H."/>
            <person name="Li J.Y."/>
            <person name="Li M.Y."/>
            <person name="Jade Lu M.Y."/>
            <person name="Nakayashiki H."/>
            <person name="Li W.H."/>
        </authorList>
    </citation>
    <scope>NUCLEOTIDE SEQUENCE [LARGE SCALE GENOMIC DNA]</scope>
    <source>
        <strain evidence="2">MZ5-1-6</strain>
    </source>
</reference>
<evidence type="ECO:0000256" key="1">
    <source>
        <dbReference type="SAM" id="MobiDB-lite"/>
    </source>
</evidence>
<feature type="region of interest" description="Disordered" evidence="1">
    <location>
        <begin position="1"/>
        <end position="35"/>
    </location>
</feature>
<dbReference type="AlphaFoldDB" id="A0A4P7MXY5"/>
<dbReference type="EMBL" id="CP034204">
    <property type="protein sequence ID" value="QBZ54021.1"/>
    <property type="molecule type" value="Genomic_DNA"/>
</dbReference>
<proteinExistence type="predicted"/>
<sequence>MTPFEGEIPQEKTRVRREEQAREAIDSRGEPRGPFDVCQIAQEPHPLKPCIVEPRGLVDMISMLRTKERALVRQGPVSSIRCCNPGTSIYCSRHNPRSLTLVAPARYYYLAT</sequence>
<protein>
    <submittedName>
        <fullName evidence="2">Uncharacterized protein</fullName>
    </submittedName>
</protein>
<evidence type="ECO:0000313" key="2">
    <source>
        <dbReference type="EMBL" id="QBZ54021.1"/>
    </source>
</evidence>
<organism evidence="2 3">
    <name type="scientific">Pyricularia oryzae</name>
    <name type="common">Rice blast fungus</name>
    <name type="synonym">Magnaporthe oryzae</name>
    <dbReference type="NCBI Taxonomy" id="318829"/>
    <lineage>
        <taxon>Eukaryota</taxon>
        <taxon>Fungi</taxon>
        <taxon>Dikarya</taxon>
        <taxon>Ascomycota</taxon>
        <taxon>Pezizomycotina</taxon>
        <taxon>Sordariomycetes</taxon>
        <taxon>Sordariomycetidae</taxon>
        <taxon>Magnaporthales</taxon>
        <taxon>Pyriculariaceae</taxon>
        <taxon>Pyricularia</taxon>
    </lineage>
</organism>
<gene>
    <name evidence="2" type="ORF">PoMZ_09712</name>
</gene>
<feature type="compositionally biased region" description="Basic and acidic residues" evidence="1">
    <location>
        <begin position="9"/>
        <end position="33"/>
    </location>
</feature>
<name>A0A4P7MXY5_PYROR</name>